<dbReference type="CDD" id="cd11283">
    <property type="entry name" value="ADF_GMF-beta_like"/>
    <property type="match status" value="1"/>
</dbReference>
<dbReference type="SUPFAM" id="SSF55753">
    <property type="entry name" value="Actin depolymerizing proteins"/>
    <property type="match status" value="1"/>
</dbReference>
<accession>A0A8H3TVN8</accession>
<comment type="subcellular location">
    <subcellularLocation>
        <location evidence="2">Cytoplasm</location>
    </subcellularLocation>
    <subcellularLocation>
        <location evidence="2">Nucleus</location>
    </subcellularLocation>
</comment>
<dbReference type="GO" id="GO:0071933">
    <property type="term" value="F:Arp2/3 complex binding"/>
    <property type="evidence" value="ECO:0007669"/>
    <property type="project" value="InterPro"/>
</dbReference>
<dbReference type="SMART" id="SM00102">
    <property type="entry name" value="ADF"/>
    <property type="match status" value="1"/>
</dbReference>
<dbReference type="GO" id="GO:0003779">
    <property type="term" value="F:actin binding"/>
    <property type="evidence" value="ECO:0007669"/>
    <property type="project" value="InterPro"/>
</dbReference>
<gene>
    <name evidence="4" type="ORF">NliqN6_4384</name>
</gene>
<dbReference type="PANTHER" id="PTHR11249:SF2">
    <property type="entry name" value="GLIA MATURATION FACTOR"/>
    <property type="match status" value="1"/>
</dbReference>
<sequence length="137" mass="15274">MSTNSVDLPAATKDAIRKFRFKRFKGDAALVVKIDKKSLTMVVDEQLEGSLEEIAEELPENAPRYVILSHPLTTKDGRLTVPLVLINWAPSSSPTELMMLHTSGLPVFQQAAECARVIEMREGAEDFTEEFINAKLQ</sequence>
<dbReference type="PIRSF" id="PIRSF001788">
    <property type="entry name" value="GMF-beta"/>
    <property type="match status" value="1"/>
</dbReference>
<evidence type="ECO:0000313" key="4">
    <source>
        <dbReference type="EMBL" id="GHJ87982.1"/>
    </source>
</evidence>
<dbReference type="InterPro" id="IPR011171">
    <property type="entry name" value="GMF"/>
</dbReference>
<evidence type="ECO:0000256" key="1">
    <source>
        <dbReference type="ARBA" id="ARBA00010055"/>
    </source>
</evidence>
<dbReference type="OrthoDB" id="3919494at2759"/>
<dbReference type="InterPro" id="IPR029006">
    <property type="entry name" value="ADF-H/Gelsolin-like_dom_sf"/>
</dbReference>
<name>A0A8H3TVN8_9TREE</name>
<dbReference type="GO" id="GO:0071846">
    <property type="term" value="P:actin filament debranching"/>
    <property type="evidence" value="ECO:0007669"/>
    <property type="project" value="InterPro"/>
</dbReference>
<dbReference type="GO" id="GO:0005634">
    <property type="term" value="C:nucleus"/>
    <property type="evidence" value="ECO:0007669"/>
    <property type="project" value="UniProtKB-SubCell"/>
</dbReference>
<dbReference type="PANTHER" id="PTHR11249">
    <property type="entry name" value="GLIAL FACTOR NATURATION FACTOR"/>
    <property type="match status" value="1"/>
</dbReference>
<dbReference type="GO" id="GO:0034316">
    <property type="term" value="P:negative regulation of Arp2/3 complex-mediated actin nucleation"/>
    <property type="evidence" value="ECO:0007669"/>
    <property type="project" value="TreeGrafter"/>
</dbReference>
<proteinExistence type="inferred from homology"/>
<dbReference type="EMBL" id="BLZA01000024">
    <property type="protein sequence ID" value="GHJ87982.1"/>
    <property type="molecule type" value="Genomic_DNA"/>
</dbReference>
<dbReference type="AlphaFoldDB" id="A0A8H3TVN8"/>
<dbReference type="Proteomes" id="UP000620104">
    <property type="component" value="Unassembled WGS sequence"/>
</dbReference>
<evidence type="ECO:0000313" key="5">
    <source>
        <dbReference type="Proteomes" id="UP000620104"/>
    </source>
</evidence>
<feature type="domain" description="ADF-H" evidence="3">
    <location>
        <begin position="3"/>
        <end position="137"/>
    </location>
</feature>
<evidence type="ECO:0000259" key="3">
    <source>
        <dbReference type="PROSITE" id="PS51263"/>
    </source>
</evidence>
<organism evidence="4 5">
    <name type="scientific">Naganishia liquefaciens</name>
    <dbReference type="NCBI Taxonomy" id="104408"/>
    <lineage>
        <taxon>Eukaryota</taxon>
        <taxon>Fungi</taxon>
        <taxon>Dikarya</taxon>
        <taxon>Basidiomycota</taxon>
        <taxon>Agaricomycotina</taxon>
        <taxon>Tremellomycetes</taxon>
        <taxon>Filobasidiales</taxon>
        <taxon>Filobasidiaceae</taxon>
        <taxon>Naganishia</taxon>
    </lineage>
</organism>
<keyword evidence="5" id="KW-1185">Reference proteome</keyword>
<dbReference type="Pfam" id="PF00241">
    <property type="entry name" value="Cofilin_ADF"/>
    <property type="match status" value="1"/>
</dbReference>
<comment type="similarity">
    <text evidence="1 2">Belongs to the actin-binding proteins ADF family. GMF subfamily.</text>
</comment>
<reference evidence="4" key="1">
    <citation type="submission" date="2020-07" db="EMBL/GenBank/DDBJ databases">
        <title>Draft Genome Sequence of a Deep-Sea Yeast, Naganishia (Cryptococcus) liquefaciens strain N6.</title>
        <authorList>
            <person name="Han Y.W."/>
            <person name="Kajitani R."/>
            <person name="Morimoto H."/>
            <person name="Parhat M."/>
            <person name="Tsubouchi H."/>
            <person name="Bakenova O."/>
            <person name="Ogata M."/>
            <person name="Argunhan B."/>
            <person name="Aoki R."/>
            <person name="Kajiwara S."/>
            <person name="Itoh T."/>
            <person name="Iwasaki H."/>
        </authorList>
    </citation>
    <scope>NUCLEOTIDE SEQUENCE</scope>
    <source>
        <strain evidence="4">N6</strain>
    </source>
</reference>
<protein>
    <recommendedName>
        <fullName evidence="3">ADF-H domain-containing protein</fullName>
    </recommendedName>
</protein>
<dbReference type="GO" id="GO:0030479">
    <property type="term" value="C:actin cortical patch"/>
    <property type="evidence" value="ECO:0007669"/>
    <property type="project" value="TreeGrafter"/>
</dbReference>
<evidence type="ECO:0000256" key="2">
    <source>
        <dbReference type="PIRNR" id="PIRNR001788"/>
    </source>
</evidence>
<comment type="caution">
    <text evidence="4">The sequence shown here is derived from an EMBL/GenBank/DDBJ whole genome shotgun (WGS) entry which is preliminary data.</text>
</comment>
<keyword evidence="2" id="KW-0539">Nucleus</keyword>
<dbReference type="Gene3D" id="3.40.20.10">
    <property type="entry name" value="Severin"/>
    <property type="match status" value="1"/>
</dbReference>
<dbReference type="PROSITE" id="PS51263">
    <property type="entry name" value="ADF_H"/>
    <property type="match status" value="1"/>
</dbReference>
<dbReference type="InterPro" id="IPR002108">
    <property type="entry name" value="ADF-H"/>
</dbReference>
<keyword evidence="2" id="KW-0963">Cytoplasm</keyword>